<dbReference type="FunFam" id="3.40.605.10:FF:000012">
    <property type="entry name" value="NAD-dependent succinate-semialdehyde dehydrogenase"/>
    <property type="match status" value="1"/>
</dbReference>
<feature type="domain" description="Aldehyde dehydrogenase" evidence="6">
    <location>
        <begin position="6"/>
        <end position="457"/>
    </location>
</feature>
<dbReference type="Proteomes" id="UP000184693">
    <property type="component" value="Unassembled WGS sequence"/>
</dbReference>
<dbReference type="Gene3D" id="3.40.309.10">
    <property type="entry name" value="Aldehyde Dehydrogenase, Chain A, domain 2"/>
    <property type="match status" value="1"/>
</dbReference>
<evidence type="ECO:0000313" key="8">
    <source>
        <dbReference type="Proteomes" id="UP000184693"/>
    </source>
</evidence>
<dbReference type="InterPro" id="IPR016161">
    <property type="entry name" value="Ald_DH/histidinol_DH"/>
</dbReference>
<evidence type="ECO:0000313" key="7">
    <source>
        <dbReference type="EMBL" id="SIO47751.1"/>
    </source>
</evidence>
<gene>
    <name evidence="7" type="ORF">SAMN05444168_5037</name>
</gene>
<dbReference type="GO" id="GO:0016620">
    <property type="term" value="F:oxidoreductase activity, acting on the aldehyde or oxo group of donors, NAD or NADP as acceptor"/>
    <property type="evidence" value="ECO:0007669"/>
    <property type="project" value="InterPro"/>
</dbReference>
<evidence type="ECO:0000256" key="1">
    <source>
        <dbReference type="ARBA" id="ARBA00009986"/>
    </source>
</evidence>
<reference evidence="7 8" key="1">
    <citation type="submission" date="2016-11" db="EMBL/GenBank/DDBJ databases">
        <authorList>
            <person name="Jaros S."/>
            <person name="Januszkiewicz K."/>
            <person name="Wedrychowicz H."/>
        </authorList>
    </citation>
    <scope>NUCLEOTIDE SEQUENCE [LARGE SCALE GENOMIC DNA]</scope>
    <source>
        <strain evidence="7 8">GAS86</strain>
    </source>
</reference>
<dbReference type="EMBL" id="FSRM01000002">
    <property type="protein sequence ID" value="SIO47751.1"/>
    <property type="molecule type" value="Genomic_DNA"/>
</dbReference>
<name>A0A1N6JU58_9BURK</name>
<dbReference type="CDD" id="cd07102">
    <property type="entry name" value="ALDH_EDX86601"/>
    <property type="match status" value="1"/>
</dbReference>
<keyword evidence="2" id="KW-0521">NADP</keyword>
<evidence type="ECO:0000256" key="5">
    <source>
        <dbReference type="RuleBase" id="RU003345"/>
    </source>
</evidence>
<sequence>MMKDELITISPIDGSEFVRRPYASESQIGETLQRAQLAQKAWAATPLSERLALVGRAIDHFVENKAAIAEAITRQMGRPLRYTAGEVDGFAGRARHMMAIAEDSLKPVQVEPQAGFTRFISREPVGVVLTIAPWNYPLLTAVNSIVPALLAGNTVILKHSDQTPLCAELIHQAFVQAGAPEGVFQYLHVDHERVRRLIRSNEIGFVCFTGSVSGGRIVEEAAAGRFIGVGLELGGNDPAYVRSDAKLDHAVETLVDGAFFNSGQSCCGIQRIYVAQPLYKDFVERAVALTNQYVLGNPLDAQTTLGPVVRTSAADGVRSVIAEALAKGAKNLIAESQFGMSRTGTPYVAPGVFVDVDHSMTLMNDECFGPVVGIMPVSGDDQAIELMNDSPYGLTAAVFTTDEEAALSIGRRVETGTFFMNRCDYLDPALAWTGVKNTGRGATLSAVGYEHLTRPKSFHLKTGL</sequence>
<dbReference type="FunFam" id="3.40.309.10:FF:000009">
    <property type="entry name" value="Aldehyde dehydrogenase A"/>
    <property type="match status" value="1"/>
</dbReference>
<dbReference type="InterPro" id="IPR016162">
    <property type="entry name" value="Ald_DH_N"/>
</dbReference>
<feature type="active site" evidence="4">
    <location>
        <position position="232"/>
    </location>
</feature>
<dbReference type="InterPro" id="IPR016163">
    <property type="entry name" value="Ald_DH_C"/>
</dbReference>
<protein>
    <submittedName>
        <fullName evidence="7">Acyl-CoA reductase</fullName>
    </submittedName>
</protein>
<dbReference type="InterPro" id="IPR029510">
    <property type="entry name" value="Ald_DH_CS_GLU"/>
</dbReference>
<dbReference type="SUPFAM" id="SSF53720">
    <property type="entry name" value="ALDH-like"/>
    <property type="match status" value="1"/>
</dbReference>
<dbReference type="Gene3D" id="3.40.605.10">
    <property type="entry name" value="Aldehyde Dehydrogenase, Chain A, domain 1"/>
    <property type="match status" value="1"/>
</dbReference>
<dbReference type="PANTHER" id="PTHR11699">
    <property type="entry name" value="ALDEHYDE DEHYDROGENASE-RELATED"/>
    <property type="match status" value="1"/>
</dbReference>
<keyword evidence="3 5" id="KW-0560">Oxidoreductase</keyword>
<comment type="similarity">
    <text evidence="1 5">Belongs to the aldehyde dehydrogenase family.</text>
</comment>
<proteinExistence type="inferred from homology"/>
<organism evidence="7 8">
    <name type="scientific">Paraburkholderia phenazinium</name>
    <dbReference type="NCBI Taxonomy" id="60549"/>
    <lineage>
        <taxon>Bacteria</taxon>
        <taxon>Pseudomonadati</taxon>
        <taxon>Pseudomonadota</taxon>
        <taxon>Betaproteobacteria</taxon>
        <taxon>Burkholderiales</taxon>
        <taxon>Burkholderiaceae</taxon>
        <taxon>Paraburkholderia</taxon>
    </lineage>
</organism>
<dbReference type="PROSITE" id="PS00687">
    <property type="entry name" value="ALDEHYDE_DEHYDR_GLU"/>
    <property type="match status" value="1"/>
</dbReference>
<evidence type="ECO:0000256" key="4">
    <source>
        <dbReference type="PROSITE-ProRule" id="PRU10007"/>
    </source>
</evidence>
<accession>A0A1N6JU58</accession>
<dbReference type="AlphaFoldDB" id="A0A1N6JU58"/>
<evidence type="ECO:0000256" key="2">
    <source>
        <dbReference type="ARBA" id="ARBA00022857"/>
    </source>
</evidence>
<evidence type="ECO:0000256" key="3">
    <source>
        <dbReference type="ARBA" id="ARBA00023002"/>
    </source>
</evidence>
<dbReference type="InterPro" id="IPR015590">
    <property type="entry name" value="Aldehyde_DH_dom"/>
</dbReference>
<dbReference type="Pfam" id="PF00171">
    <property type="entry name" value="Aldedh"/>
    <property type="match status" value="1"/>
</dbReference>
<evidence type="ECO:0000259" key="6">
    <source>
        <dbReference type="Pfam" id="PF00171"/>
    </source>
</evidence>